<accession>G7JVR5</accession>
<protein>
    <recommendedName>
        <fullName evidence="4">Rx N-terminal domain-containing protein</fullName>
    </recommendedName>
</protein>
<keyword evidence="3" id="KW-1185">Reference proteome</keyword>
<proteinExistence type="predicted"/>
<reference evidence="1 3" key="1">
    <citation type="journal article" date="2011" name="Nature">
        <title>The Medicago genome provides insight into the evolution of rhizobial symbioses.</title>
        <authorList>
            <person name="Young N.D."/>
            <person name="Debelle F."/>
            <person name="Oldroyd G.E."/>
            <person name="Geurts R."/>
            <person name="Cannon S.B."/>
            <person name="Udvardi M.K."/>
            <person name="Benedito V.A."/>
            <person name="Mayer K.F."/>
            <person name="Gouzy J."/>
            <person name="Schoof H."/>
            <person name="Van de Peer Y."/>
            <person name="Proost S."/>
            <person name="Cook D.R."/>
            <person name="Meyers B.C."/>
            <person name="Spannagl M."/>
            <person name="Cheung F."/>
            <person name="De Mita S."/>
            <person name="Krishnakumar V."/>
            <person name="Gundlach H."/>
            <person name="Zhou S."/>
            <person name="Mudge J."/>
            <person name="Bharti A.K."/>
            <person name="Murray J.D."/>
            <person name="Naoumkina M.A."/>
            <person name="Rosen B."/>
            <person name="Silverstein K.A."/>
            <person name="Tang H."/>
            <person name="Rombauts S."/>
            <person name="Zhao P.X."/>
            <person name="Zhou P."/>
            <person name="Barbe V."/>
            <person name="Bardou P."/>
            <person name="Bechner M."/>
            <person name="Bellec A."/>
            <person name="Berger A."/>
            <person name="Berges H."/>
            <person name="Bidwell S."/>
            <person name="Bisseling T."/>
            <person name="Choisne N."/>
            <person name="Couloux A."/>
            <person name="Denny R."/>
            <person name="Deshpande S."/>
            <person name="Dai X."/>
            <person name="Doyle J.J."/>
            <person name="Dudez A.M."/>
            <person name="Farmer A.D."/>
            <person name="Fouteau S."/>
            <person name="Franken C."/>
            <person name="Gibelin C."/>
            <person name="Gish J."/>
            <person name="Goldstein S."/>
            <person name="Gonzalez A.J."/>
            <person name="Green P.J."/>
            <person name="Hallab A."/>
            <person name="Hartog M."/>
            <person name="Hua A."/>
            <person name="Humphray S.J."/>
            <person name="Jeong D.H."/>
            <person name="Jing Y."/>
            <person name="Jocker A."/>
            <person name="Kenton S.M."/>
            <person name="Kim D.J."/>
            <person name="Klee K."/>
            <person name="Lai H."/>
            <person name="Lang C."/>
            <person name="Lin S."/>
            <person name="Macmil S.L."/>
            <person name="Magdelenat G."/>
            <person name="Matthews L."/>
            <person name="McCorrison J."/>
            <person name="Monaghan E.L."/>
            <person name="Mun J.H."/>
            <person name="Najar F.Z."/>
            <person name="Nicholson C."/>
            <person name="Noirot C."/>
            <person name="O'Bleness M."/>
            <person name="Paule C.R."/>
            <person name="Poulain J."/>
            <person name="Prion F."/>
            <person name="Qin B."/>
            <person name="Qu C."/>
            <person name="Retzel E.F."/>
            <person name="Riddle C."/>
            <person name="Sallet E."/>
            <person name="Samain S."/>
            <person name="Samson N."/>
            <person name="Sanders I."/>
            <person name="Saurat O."/>
            <person name="Scarpelli C."/>
            <person name="Schiex T."/>
            <person name="Segurens B."/>
            <person name="Severin A.J."/>
            <person name="Sherrier D.J."/>
            <person name="Shi R."/>
            <person name="Sims S."/>
            <person name="Singer S.R."/>
            <person name="Sinharoy S."/>
            <person name="Sterck L."/>
            <person name="Viollet A."/>
            <person name="Wang B.B."/>
            <person name="Wang K."/>
            <person name="Wang M."/>
            <person name="Wang X."/>
            <person name="Warfsmann J."/>
            <person name="Weissenbach J."/>
            <person name="White D.D."/>
            <person name="White J.D."/>
            <person name="Wiley G.B."/>
            <person name="Wincker P."/>
            <person name="Xing Y."/>
            <person name="Yang L."/>
            <person name="Yao Z."/>
            <person name="Ying F."/>
            <person name="Zhai J."/>
            <person name="Zhou L."/>
            <person name="Zuber A."/>
            <person name="Denarie J."/>
            <person name="Dixon R.A."/>
            <person name="May G.D."/>
            <person name="Schwartz D.C."/>
            <person name="Rogers J."/>
            <person name="Quetier F."/>
            <person name="Town C.D."/>
            <person name="Roe B.A."/>
        </authorList>
    </citation>
    <scope>NUCLEOTIDE SEQUENCE [LARGE SCALE GENOMIC DNA]</scope>
    <source>
        <strain evidence="1">A17</strain>
        <strain evidence="2 3">cv. Jemalong A17</strain>
    </source>
</reference>
<dbReference type="EnsemblPlants" id="AES87217">
    <property type="protein sequence ID" value="AES87217"/>
    <property type="gene ID" value="MTR_4g022940"/>
</dbReference>
<name>G7JVR5_MEDTR</name>
<evidence type="ECO:0000313" key="2">
    <source>
        <dbReference type="EnsemblPlants" id="AES87217"/>
    </source>
</evidence>
<dbReference type="EMBL" id="CM001220">
    <property type="protein sequence ID" value="AES87217.1"/>
    <property type="molecule type" value="Genomic_DNA"/>
</dbReference>
<evidence type="ECO:0008006" key="4">
    <source>
        <dbReference type="Google" id="ProtNLM"/>
    </source>
</evidence>
<evidence type="ECO:0000313" key="1">
    <source>
        <dbReference type="EMBL" id="AES87217.1"/>
    </source>
</evidence>
<evidence type="ECO:0000313" key="3">
    <source>
        <dbReference type="Proteomes" id="UP000002051"/>
    </source>
</evidence>
<dbReference type="Proteomes" id="UP000002051">
    <property type="component" value="Chromosome 4"/>
</dbReference>
<reference evidence="2" key="3">
    <citation type="submission" date="2015-04" db="UniProtKB">
        <authorList>
            <consortium name="EnsemblPlants"/>
        </authorList>
    </citation>
    <scope>IDENTIFICATION</scope>
    <source>
        <strain evidence="2">cv. Jemalong A17</strain>
    </source>
</reference>
<dbReference type="PaxDb" id="3880-AES87217"/>
<sequence length="82" mass="9600">MAESLLFNMIEKLIGRLGSMGVECWNMRDDLDKMVDNMYEIKAVILDSSREPTTMKFNYGWKISKMLFMMPMTFSITSTRKT</sequence>
<reference evidence="1 3" key="2">
    <citation type="journal article" date="2014" name="BMC Genomics">
        <title>An improved genome release (version Mt4.0) for the model legume Medicago truncatula.</title>
        <authorList>
            <person name="Tang H."/>
            <person name="Krishnakumar V."/>
            <person name="Bidwell S."/>
            <person name="Rosen B."/>
            <person name="Chan A."/>
            <person name="Zhou S."/>
            <person name="Gentzbittel L."/>
            <person name="Childs K.L."/>
            <person name="Yandell M."/>
            <person name="Gundlach H."/>
            <person name="Mayer K.F."/>
            <person name="Schwartz D.C."/>
            <person name="Town C.D."/>
        </authorList>
    </citation>
    <scope>GENOME REANNOTATION</scope>
    <source>
        <strain evidence="2 3">cv. Jemalong A17</strain>
    </source>
</reference>
<organism evidence="1 3">
    <name type="scientific">Medicago truncatula</name>
    <name type="common">Barrel medic</name>
    <name type="synonym">Medicago tribuloides</name>
    <dbReference type="NCBI Taxonomy" id="3880"/>
    <lineage>
        <taxon>Eukaryota</taxon>
        <taxon>Viridiplantae</taxon>
        <taxon>Streptophyta</taxon>
        <taxon>Embryophyta</taxon>
        <taxon>Tracheophyta</taxon>
        <taxon>Spermatophyta</taxon>
        <taxon>Magnoliopsida</taxon>
        <taxon>eudicotyledons</taxon>
        <taxon>Gunneridae</taxon>
        <taxon>Pentapetalae</taxon>
        <taxon>rosids</taxon>
        <taxon>fabids</taxon>
        <taxon>Fabales</taxon>
        <taxon>Fabaceae</taxon>
        <taxon>Papilionoideae</taxon>
        <taxon>50 kb inversion clade</taxon>
        <taxon>NPAAA clade</taxon>
        <taxon>Hologalegina</taxon>
        <taxon>IRL clade</taxon>
        <taxon>Trifolieae</taxon>
        <taxon>Medicago</taxon>
    </lineage>
</organism>
<gene>
    <name evidence="1" type="ordered locus">MTR_4g022940</name>
</gene>
<dbReference type="HOGENOM" id="CLU_2561760_0_0_1"/>
<dbReference type="AlphaFoldDB" id="G7JVR5"/>